<reference evidence="2" key="1">
    <citation type="submission" date="2022-06" db="EMBL/GenBank/DDBJ databases">
        <title>Complete genome sequences of two strains of the flax pathogen Septoria linicola.</title>
        <authorList>
            <person name="Lapalu N."/>
            <person name="Simon A."/>
            <person name="Demenou B."/>
            <person name="Paumier D."/>
            <person name="Guillot M.-P."/>
            <person name="Gout L."/>
            <person name="Valade R."/>
        </authorList>
    </citation>
    <scope>NUCLEOTIDE SEQUENCE</scope>
    <source>
        <strain evidence="2">SE15195</strain>
    </source>
</reference>
<sequence length="50" mass="5550">MEPNKTPTSKAPSSQPKKTQPWKGHWPPKKIDTSAPYGFRKGETIINSGN</sequence>
<dbReference type="AlphaFoldDB" id="A0A9Q9EMM1"/>
<name>A0A9Q9EMM1_9PEZI</name>
<feature type="region of interest" description="Disordered" evidence="1">
    <location>
        <begin position="1"/>
        <end position="50"/>
    </location>
</feature>
<gene>
    <name evidence="2" type="ORF">Slin15195_G095090</name>
</gene>
<evidence type="ECO:0000256" key="1">
    <source>
        <dbReference type="SAM" id="MobiDB-lite"/>
    </source>
</evidence>
<dbReference type="OrthoDB" id="10452063at2759"/>
<dbReference type="EMBL" id="CP099425">
    <property type="protein sequence ID" value="USW56190.1"/>
    <property type="molecule type" value="Genomic_DNA"/>
</dbReference>
<protein>
    <submittedName>
        <fullName evidence="2">Uncharacterized protein</fullName>
    </submittedName>
</protein>
<keyword evidence="3" id="KW-1185">Reference proteome</keyword>
<proteinExistence type="predicted"/>
<feature type="compositionally biased region" description="Polar residues" evidence="1">
    <location>
        <begin position="1"/>
        <end position="18"/>
    </location>
</feature>
<organism evidence="2 3">
    <name type="scientific">Septoria linicola</name>
    <dbReference type="NCBI Taxonomy" id="215465"/>
    <lineage>
        <taxon>Eukaryota</taxon>
        <taxon>Fungi</taxon>
        <taxon>Dikarya</taxon>
        <taxon>Ascomycota</taxon>
        <taxon>Pezizomycotina</taxon>
        <taxon>Dothideomycetes</taxon>
        <taxon>Dothideomycetidae</taxon>
        <taxon>Mycosphaerellales</taxon>
        <taxon>Mycosphaerellaceae</taxon>
        <taxon>Septoria</taxon>
    </lineage>
</organism>
<evidence type="ECO:0000313" key="2">
    <source>
        <dbReference type="EMBL" id="USW56190.1"/>
    </source>
</evidence>
<dbReference type="Proteomes" id="UP001056384">
    <property type="component" value="Chromosome 8"/>
</dbReference>
<evidence type="ECO:0000313" key="3">
    <source>
        <dbReference type="Proteomes" id="UP001056384"/>
    </source>
</evidence>
<accession>A0A9Q9EMM1</accession>